<dbReference type="GO" id="GO:0004301">
    <property type="term" value="F:epoxide hydrolase activity"/>
    <property type="evidence" value="ECO:0007669"/>
    <property type="project" value="TreeGrafter"/>
</dbReference>
<dbReference type="InterPro" id="IPR010497">
    <property type="entry name" value="Epoxide_hydro_N"/>
</dbReference>
<gene>
    <name evidence="6" type="ORF">M409DRAFT_67838</name>
</gene>
<protein>
    <recommendedName>
        <fullName evidence="5">Epoxide hydrolase N-terminal domain-containing protein</fullName>
    </recommendedName>
</protein>
<dbReference type="Pfam" id="PF06441">
    <property type="entry name" value="EHN"/>
    <property type="match status" value="1"/>
</dbReference>
<feature type="signal peptide" evidence="4">
    <location>
        <begin position="1"/>
        <end position="19"/>
    </location>
</feature>
<dbReference type="InterPro" id="IPR016292">
    <property type="entry name" value="Epoxide_hydrolase"/>
</dbReference>
<dbReference type="RefSeq" id="XP_033665641.1">
    <property type="nucleotide sequence ID" value="XM_033817576.1"/>
</dbReference>
<evidence type="ECO:0000259" key="5">
    <source>
        <dbReference type="Pfam" id="PF06441"/>
    </source>
</evidence>
<evidence type="ECO:0000313" key="6">
    <source>
        <dbReference type="EMBL" id="KAF2164752.1"/>
    </source>
</evidence>
<dbReference type="PIRSF" id="PIRSF001112">
    <property type="entry name" value="Epoxide_hydrolase"/>
    <property type="match status" value="1"/>
</dbReference>
<dbReference type="PANTHER" id="PTHR21661">
    <property type="entry name" value="EPOXIDE HYDROLASE 1-RELATED"/>
    <property type="match status" value="1"/>
</dbReference>
<evidence type="ECO:0000256" key="2">
    <source>
        <dbReference type="ARBA" id="ARBA00022801"/>
    </source>
</evidence>
<sequence>MSVLVPIFLVGSLVLLSAARNLAEWSTLPRDASTAIKPIEVRIPDAKVFELQSAVRAQHGFIPTYENTRDDLSLGISWGWMQNATSFWTTDFSWRGQEEEFNRHPHFQAIVQTSNRTHSVHFVGLFSSKPDALPFLLLHGFPGSFLEFMELLDLVKQEYKPWDSPFHIIVPSLVGFTFTEGPSIHLDWTLADTASVLDKLMLDLGFGDGYVAQGGDIGSFIATHLARNSHSSVHVNTFSVSRPASVHAPENDTNLTALDREILDRSSRQMQHGFGYALEQGTAPATISFAVSKSAISLLAWLGEKYLAWVDPNKPLSFEKILTAVSLYHLTDTFPRSIYSYREIFGRSPPENPYDDGFIDKPFGYSRFRFDVSGVPPSWAAASANMVFSKSQEHGGHFAALERPRELWEDVQEFARRAFPHGFL</sequence>
<evidence type="ECO:0000256" key="4">
    <source>
        <dbReference type="SAM" id="SignalP"/>
    </source>
</evidence>
<dbReference type="EMBL" id="ML993603">
    <property type="protein sequence ID" value="KAF2164752.1"/>
    <property type="molecule type" value="Genomic_DNA"/>
</dbReference>
<dbReference type="AlphaFoldDB" id="A0A6A6CFP9"/>
<evidence type="ECO:0000256" key="1">
    <source>
        <dbReference type="ARBA" id="ARBA00010088"/>
    </source>
</evidence>
<dbReference type="Proteomes" id="UP000799537">
    <property type="component" value="Unassembled WGS sequence"/>
</dbReference>
<evidence type="ECO:0000256" key="3">
    <source>
        <dbReference type="PIRSR" id="PIRSR001112-1"/>
    </source>
</evidence>
<keyword evidence="4" id="KW-0732">Signal</keyword>
<reference evidence="6" key="1">
    <citation type="journal article" date="2020" name="Stud. Mycol.">
        <title>101 Dothideomycetes genomes: a test case for predicting lifestyles and emergence of pathogens.</title>
        <authorList>
            <person name="Haridas S."/>
            <person name="Albert R."/>
            <person name="Binder M."/>
            <person name="Bloem J."/>
            <person name="Labutti K."/>
            <person name="Salamov A."/>
            <person name="Andreopoulos B."/>
            <person name="Baker S."/>
            <person name="Barry K."/>
            <person name="Bills G."/>
            <person name="Bluhm B."/>
            <person name="Cannon C."/>
            <person name="Castanera R."/>
            <person name="Culley D."/>
            <person name="Daum C."/>
            <person name="Ezra D."/>
            <person name="Gonzalez J."/>
            <person name="Henrissat B."/>
            <person name="Kuo A."/>
            <person name="Liang C."/>
            <person name="Lipzen A."/>
            <person name="Lutzoni F."/>
            <person name="Magnuson J."/>
            <person name="Mondo S."/>
            <person name="Nolan M."/>
            <person name="Ohm R."/>
            <person name="Pangilinan J."/>
            <person name="Park H.-J."/>
            <person name="Ramirez L."/>
            <person name="Alfaro M."/>
            <person name="Sun H."/>
            <person name="Tritt A."/>
            <person name="Yoshinaga Y."/>
            <person name="Zwiers L.-H."/>
            <person name="Turgeon B."/>
            <person name="Goodwin S."/>
            <person name="Spatafora J."/>
            <person name="Crous P."/>
            <person name="Grigoriev I."/>
        </authorList>
    </citation>
    <scope>NUCLEOTIDE SEQUENCE</scope>
    <source>
        <strain evidence="6">ATCC 36951</strain>
    </source>
</reference>
<dbReference type="GeneID" id="54570848"/>
<dbReference type="SUPFAM" id="SSF53474">
    <property type="entry name" value="alpha/beta-Hydrolases"/>
    <property type="match status" value="1"/>
</dbReference>
<name>A0A6A6CFP9_ZASCE</name>
<dbReference type="GO" id="GO:0097176">
    <property type="term" value="P:epoxide metabolic process"/>
    <property type="evidence" value="ECO:0007669"/>
    <property type="project" value="TreeGrafter"/>
</dbReference>
<feature type="active site" description="Proton donor" evidence="3">
    <location>
        <position position="341"/>
    </location>
</feature>
<keyword evidence="7" id="KW-1185">Reference proteome</keyword>
<comment type="similarity">
    <text evidence="1">Belongs to the peptidase S33 family.</text>
</comment>
<dbReference type="OrthoDB" id="7130006at2759"/>
<feature type="active site" description="Proton acceptor" evidence="3">
    <location>
        <position position="397"/>
    </location>
</feature>
<organism evidence="6 7">
    <name type="scientific">Zasmidium cellare ATCC 36951</name>
    <dbReference type="NCBI Taxonomy" id="1080233"/>
    <lineage>
        <taxon>Eukaryota</taxon>
        <taxon>Fungi</taxon>
        <taxon>Dikarya</taxon>
        <taxon>Ascomycota</taxon>
        <taxon>Pezizomycotina</taxon>
        <taxon>Dothideomycetes</taxon>
        <taxon>Dothideomycetidae</taxon>
        <taxon>Mycosphaerellales</taxon>
        <taxon>Mycosphaerellaceae</taxon>
        <taxon>Zasmidium</taxon>
    </lineage>
</organism>
<dbReference type="PRINTS" id="PR00412">
    <property type="entry name" value="EPOXHYDRLASE"/>
</dbReference>
<proteinExistence type="inferred from homology"/>
<feature type="chain" id="PRO_5025606916" description="Epoxide hydrolase N-terminal domain-containing protein" evidence="4">
    <location>
        <begin position="20"/>
        <end position="424"/>
    </location>
</feature>
<accession>A0A6A6CFP9</accession>
<evidence type="ECO:0000313" key="7">
    <source>
        <dbReference type="Proteomes" id="UP000799537"/>
    </source>
</evidence>
<dbReference type="PANTHER" id="PTHR21661:SF39">
    <property type="entry name" value="HYDROLASE, PUTATIVE (AFU_ORTHOLOGUE AFUA_3G08960)-RELATED"/>
    <property type="match status" value="1"/>
</dbReference>
<dbReference type="Gene3D" id="3.40.50.1820">
    <property type="entry name" value="alpha/beta hydrolase"/>
    <property type="match status" value="1"/>
</dbReference>
<dbReference type="InterPro" id="IPR029058">
    <property type="entry name" value="AB_hydrolase_fold"/>
</dbReference>
<feature type="domain" description="Epoxide hydrolase N-terminal" evidence="5">
    <location>
        <begin position="36"/>
        <end position="148"/>
    </location>
</feature>
<dbReference type="InterPro" id="IPR000639">
    <property type="entry name" value="Epox_hydrolase-like"/>
</dbReference>
<keyword evidence="2" id="KW-0378">Hydrolase</keyword>
<feature type="active site" description="Nucleophile" evidence="3">
    <location>
        <position position="216"/>
    </location>
</feature>